<reference evidence="2" key="1">
    <citation type="journal article" date="2014" name="Int. J. Syst. Evol. Microbiol.">
        <title>Complete genome sequence of Corynebacterium casei LMG S-19264T (=DSM 44701T), isolated from a smear-ripened cheese.</title>
        <authorList>
            <consortium name="US DOE Joint Genome Institute (JGI-PGF)"/>
            <person name="Walter F."/>
            <person name="Albersmeier A."/>
            <person name="Kalinowski J."/>
            <person name="Ruckert C."/>
        </authorList>
    </citation>
    <scope>NUCLEOTIDE SEQUENCE</scope>
    <source>
        <strain evidence="2">JCM 5016</strain>
    </source>
</reference>
<comment type="caution">
    <text evidence="2">The sequence shown here is derived from an EMBL/GenBank/DDBJ whole genome shotgun (WGS) entry which is preliminary data.</text>
</comment>
<keyword evidence="3" id="KW-1185">Reference proteome</keyword>
<proteinExistence type="predicted"/>
<accession>A0A918RXL7</accession>
<feature type="compositionally biased region" description="Basic and acidic residues" evidence="1">
    <location>
        <begin position="1"/>
        <end position="10"/>
    </location>
</feature>
<protein>
    <submittedName>
        <fullName evidence="2">Uncharacterized protein</fullName>
    </submittedName>
</protein>
<dbReference type="EMBL" id="BMWH01000040">
    <property type="protein sequence ID" value="GHA15378.1"/>
    <property type="molecule type" value="Genomic_DNA"/>
</dbReference>
<feature type="region of interest" description="Disordered" evidence="1">
    <location>
        <begin position="1"/>
        <end position="35"/>
    </location>
</feature>
<gene>
    <name evidence="2" type="ORF">GCM10010389_62500</name>
</gene>
<evidence type="ECO:0000313" key="3">
    <source>
        <dbReference type="Proteomes" id="UP000623010"/>
    </source>
</evidence>
<name>A0A918RXL7_9ACTN</name>
<evidence type="ECO:0000313" key="2">
    <source>
        <dbReference type="EMBL" id="GHA15378.1"/>
    </source>
</evidence>
<feature type="compositionally biased region" description="Basic residues" evidence="1">
    <location>
        <begin position="14"/>
        <end position="26"/>
    </location>
</feature>
<dbReference type="Proteomes" id="UP000623010">
    <property type="component" value="Unassembled WGS sequence"/>
</dbReference>
<evidence type="ECO:0000256" key="1">
    <source>
        <dbReference type="SAM" id="MobiDB-lite"/>
    </source>
</evidence>
<sequence>MFDDPYERLPRFRTSSRRTAVGRRPSRREERPPVGTVVDAAASGEFHAFFERHYAEPARLARLLTGEVDR</sequence>
<reference evidence="2" key="2">
    <citation type="submission" date="2020-09" db="EMBL/GenBank/DDBJ databases">
        <authorList>
            <person name="Sun Q."/>
            <person name="Ohkuma M."/>
        </authorList>
    </citation>
    <scope>NUCLEOTIDE SEQUENCE</scope>
    <source>
        <strain evidence="2">JCM 5016</strain>
    </source>
</reference>
<dbReference type="AlphaFoldDB" id="A0A918RXL7"/>
<organism evidence="2 3">
    <name type="scientific">Streptomyces echinoruber</name>
    <dbReference type="NCBI Taxonomy" id="68898"/>
    <lineage>
        <taxon>Bacteria</taxon>
        <taxon>Bacillati</taxon>
        <taxon>Actinomycetota</taxon>
        <taxon>Actinomycetes</taxon>
        <taxon>Kitasatosporales</taxon>
        <taxon>Streptomycetaceae</taxon>
        <taxon>Streptomyces</taxon>
    </lineage>
</organism>